<organism evidence="2 5">
    <name type="scientific">Arctia plantaginis</name>
    <name type="common">Wood tiger moth</name>
    <name type="synonym">Phalaena plantaginis</name>
    <dbReference type="NCBI Taxonomy" id="874455"/>
    <lineage>
        <taxon>Eukaryota</taxon>
        <taxon>Metazoa</taxon>
        <taxon>Ecdysozoa</taxon>
        <taxon>Arthropoda</taxon>
        <taxon>Hexapoda</taxon>
        <taxon>Insecta</taxon>
        <taxon>Pterygota</taxon>
        <taxon>Neoptera</taxon>
        <taxon>Endopterygota</taxon>
        <taxon>Lepidoptera</taxon>
        <taxon>Glossata</taxon>
        <taxon>Ditrysia</taxon>
        <taxon>Noctuoidea</taxon>
        <taxon>Erebidae</taxon>
        <taxon>Arctiinae</taxon>
        <taxon>Arctia</taxon>
    </lineage>
</organism>
<reference evidence="4 5" key="1">
    <citation type="submission" date="2020-04" db="EMBL/GenBank/DDBJ databases">
        <authorList>
            <person name="Wallbank WR R."/>
            <person name="Pardo Diaz C."/>
            <person name="Kozak K."/>
            <person name="Martin S."/>
            <person name="Jiggins C."/>
            <person name="Moest M."/>
            <person name="Warren A I."/>
            <person name="Byers J.R.P. K."/>
            <person name="Montejo-Kovacevich G."/>
            <person name="Yen C E."/>
        </authorList>
    </citation>
    <scope>NUCLEOTIDE SEQUENCE [LARGE SCALE GENOMIC DNA]</scope>
</reference>
<evidence type="ECO:0000313" key="3">
    <source>
        <dbReference type="EMBL" id="CAB3257115.1"/>
    </source>
</evidence>
<protein>
    <submittedName>
        <fullName evidence="2">Uncharacterized protein</fullName>
    </submittedName>
</protein>
<feature type="chain" id="PRO_5036434244" evidence="1">
    <location>
        <begin position="18"/>
        <end position="69"/>
    </location>
</feature>
<name>A0A8S0Z9E7_ARCPL</name>
<feature type="signal peptide" evidence="1">
    <location>
        <begin position="1"/>
        <end position="17"/>
    </location>
</feature>
<dbReference type="EMBL" id="CADEBC010000590">
    <property type="protein sequence ID" value="CAB3257115.1"/>
    <property type="molecule type" value="Genomic_DNA"/>
</dbReference>
<evidence type="ECO:0000313" key="5">
    <source>
        <dbReference type="Proteomes" id="UP000494256"/>
    </source>
</evidence>
<dbReference type="EMBL" id="CADEBD010000284">
    <property type="protein sequence ID" value="CAB3228994.1"/>
    <property type="molecule type" value="Genomic_DNA"/>
</dbReference>
<evidence type="ECO:0000256" key="1">
    <source>
        <dbReference type="SAM" id="SignalP"/>
    </source>
</evidence>
<keyword evidence="4" id="KW-1185">Reference proteome</keyword>
<dbReference type="AlphaFoldDB" id="A0A8S0Z9E7"/>
<evidence type="ECO:0000313" key="2">
    <source>
        <dbReference type="EMBL" id="CAB3228994.1"/>
    </source>
</evidence>
<proteinExistence type="predicted"/>
<dbReference type="Proteomes" id="UP000494106">
    <property type="component" value="Unassembled WGS sequence"/>
</dbReference>
<dbReference type="Proteomes" id="UP000494256">
    <property type="component" value="Unassembled WGS sequence"/>
</dbReference>
<sequence>MKAFLFVLLALFAIAYADDVLVASNNAGADTVQVVDNNPDQVQVVDNNGYQVPDIRPEFVQPDYIVPRS</sequence>
<gene>
    <name evidence="3" type="ORF">APLA_LOCUS15795</name>
    <name evidence="2" type="ORF">APLA_LOCUS3785</name>
</gene>
<accession>A0A8S0Z9E7</accession>
<evidence type="ECO:0000313" key="4">
    <source>
        <dbReference type="Proteomes" id="UP000494106"/>
    </source>
</evidence>
<comment type="caution">
    <text evidence="2">The sequence shown here is derived from an EMBL/GenBank/DDBJ whole genome shotgun (WGS) entry which is preliminary data.</text>
</comment>
<keyword evidence="1" id="KW-0732">Signal</keyword>